<accession>A0A8X7Q626</accession>
<evidence type="ECO:0000313" key="3">
    <source>
        <dbReference type="Proteomes" id="UP000886595"/>
    </source>
</evidence>
<keyword evidence="3" id="KW-1185">Reference proteome</keyword>
<sequence length="74" mass="8479">MQTIYVEEVKSSLSNAFLQADISLAEHRNRGSFLRLFFRHLMVANAADGRAVLCRNGEAIDMYRDHKPIYLPLP</sequence>
<reference evidence="2 3" key="1">
    <citation type="submission" date="2020-02" db="EMBL/GenBank/DDBJ databases">
        <authorList>
            <person name="Ma Q."/>
            <person name="Huang Y."/>
            <person name="Song X."/>
            <person name="Pei D."/>
        </authorList>
    </citation>
    <scope>NUCLEOTIDE SEQUENCE [LARGE SCALE GENOMIC DNA]</scope>
    <source>
        <strain evidence="2">Sxm20200214</strain>
        <tissue evidence="2">Leaf</tissue>
    </source>
</reference>
<name>A0A8X7Q626_BRACI</name>
<evidence type="ECO:0000313" key="2">
    <source>
        <dbReference type="EMBL" id="KAG2264499.1"/>
    </source>
</evidence>
<evidence type="ECO:0000259" key="1">
    <source>
        <dbReference type="Pfam" id="PF00481"/>
    </source>
</evidence>
<dbReference type="Gene3D" id="3.60.40.10">
    <property type="entry name" value="PPM-type phosphatase domain"/>
    <property type="match status" value="1"/>
</dbReference>
<dbReference type="Proteomes" id="UP000886595">
    <property type="component" value="Unassembled WGS sequence"/>
</dbReference>
<dbReference type="EMBL" id="JAAMPC010000014">
    <property type="protein sequence ID" value="KAG2264499.1"/>
    <property type="molecule type" value="Genomic_DNA"/>
</dbReference>
<comment type="caution">
    <text evidence="2">The sequence shown here is derived from an EMBL/GenBank/DDBJ whole genome shotgun (WGS) entry which is preliminary data.</text>
</comment>
<organism evidence="2 3">
    <name type="scientific">Brassica carinata</name>
    <name type="common">Ethiopian mustard</name>
    <name type="synonym">Abyssinian cabbage</name>
    <dbReference type="NCBI Taxonomy" id="52824"/>
    <lineage>
        <taxon>Eukaryota</taxon>
        <taxon>Viridiplantae</taxon>
        <taxon>Streptophyta</taxon>
        <taxon>Embryophyta</taxon>
        <taxon>Tracheophyta</taxon>
        <taxon>Spermatophyta</taxon>
        <taxon>Magnoliopsida</taxon>
        <taxon>eudicotyledons</taxon>
        <taxon>Gunneridae</taxon>
        <taxon>Pentapetalae</taxon>
        <taxon>rosids</taxon>
        <taxon>malvids</taxon>
        <taxon>Brassicales</taxon>
        <taxon>Brassicaceae</taxon>
        <taxon>Brassiceae</taxon>
        <taxon>Brassica</taxon>
    </lineage>
</organism>
<gene>
    <name evidence="2" type="ORF">Bca52824_071578</name>
</gene>
<dbReference type="InterPro" id="IPR036457">
    <property type="entry name" value="PPM-type-like_dom_sf"/>
</dbReference>
<dbReference type="AlphaFoldDB" id="A0A8X7Q626"/>
<feature type="domain" description="PPM-type phosphatase" evidence="1">
    <location>
        <begin position="38"/>
        <end position="68"/>
    </location>
</feature>
<proteinExistence type="predicted"/>
<dbReference type="SUPFAM" id="SSF81606">
    <property type="entry name" value="PP2C-like"/>
    <property type="match status" value="1"/>
</dbReference>
<dbReference type="Pfam" id="PF00481">
    <property type="entry name" value="PP2C"/>
    <property type="match status" value="1"/>
</dbReference>
<dbReference type="OrthoDB" id="10478578at2759"/>
<protein>
    <recommendedName>
        <fullName evidence="1">PPM-type phosphatase domain-containing protein</fullName>
    </recommendedName>
</protein>
<dbReference type="InterPro" id="IPR001932">
    <property type="entry name" value="PPM-type_phosphatase-like_dom"/>
</dbReference>